<protein>
    <submittedName>
        <fullName evidence="1">Uncharacterized protein</fullName>
    </submittedName>
</protein>
<dbReference type="Proteomes" id="UP001642484">
    <property type="component" value="Unassembled WGS sequence"/>
</dbReference>
<dbReference type="EMBL" id="CAXAMN010025936">
    <property type="protein sequence ID" value="CAK9099309.1"/>
    <property type="molecule type" value="Genomic_DNA"/>
</dbReference>
<gene>
    <name evidence="1" type="ORF">CCMP2556_LOCUS47006</name>
</gene>
<proteinExistence type="predicted"/>
<comment type="caution">
    <text evidence="1">The sequence shown here is derived from an EMBL/GenBank/DDBJ whole genome shotgun (WGS) entry which is preliminary data.</text>
</comment>
<sequence>MFTTRSMMTLSRNDRVAELSPWSLPPSWQCFSTDSWYAQRIQRAPGSVHFVAMPLSPRPRNVSQLRFCALIAVVMFASHENYNPGEVYEFFSVEILHSITVPSST</sequence>
<reference evidence="1 2" key="1">
    <citation type="submission" date="2024-02" db="EMBL/GenBank/DDBJ databases">
        <authorList>
            <person name="Chen Y."/>
            <person name="Shah S."/>
            <person name="Dougan E. K."/>
            <person name="Thang M."/>
            <person name="Chan C."/>
        </authorList>
    </citation>
    <scope>NUCLEOTIDE SEQUENCE [LARGE SCALE GENOMIC DNA]</scope>
</reference>
<accession>A0ABP0RGB9</accession>
<name>A0ABP0RGB9_9DINO</name>
<keyword evidence="2" id="KW-1185">Reference proteome</keyword>
<evidence type="ECO:0000313" key="1">
    <source>
        <dbReference type="EMBL" id="CAK9099309.1"/>
    </source>
</evidence>
<organism evidence="1 2">
    <name type="scientific">Durusdinium trenchii</name>
    <dbReference type="NCBI Taxonomy" id="1381693"/>
    <lineage>
        <taxon>Eukaryota</taxon>
        <taxon>Sar</taxon>
        <taxon>Alveolata</taxon>
        <taxon>Dinophyceae</taxon>
        <taxon>Suessiales</taxon>
        <taxon>Symbiodiniaceae</taxon>
        <taxon>Durusdinium</taxon>
    </lineage>
</organism>
<evidence type="ECO:0000313" key="2">
    <source>
        <dbReference type="Proteomes" id="UP001642484"/>
    </source>
</evidence>